<dbReference type="EnsemblPlants" id="TuG1812G0500004622.01.T01">
    <property type="protein sequence ID" value="TuG1812G0500004622.01.T01"/>
    <property type="gene ID" value="TuG1812G0500004622.01"/>
</dbReference>
<evidence type="ECO:0000313" key="3">
    <source>
        <dbReference type="Proteomes" id="UP000015106"/>
    </source>
</evidence>
<organism evidence="2 3">
    <name type="scientific">Triticum urartu</name>
    <name type="common">Red wild einkorn</name>
    <name type="synonym">Crithodium urartu</name>
    <dbReference type="NCBI Taxonomy" id="4572"/>
    <lineage>
        <taxon>Eukaryota</taxon>
        <taxon>Viridiplantae</taxon>
        <taxon>Streptophyta</taxon>
        <taxon>Embryophyta</taxon>
        <taxon>Tracheophyta</taxon>
        <taxon>Spermatophyta</taxon>
        <taxon>Magnoliopsida</taxon>
        <taxon>Liliopsida</taxon>
        <taxon>Poales</taxon>
        <taxon>Poaceae</taxon>
        <taxon>BOP clade</taxon>
        <taxon>Pooideae</taxon>
        <taxon>Triticodae</taxon>
        <taxon>Triticeae</taxon>
        <taxon>Triticinae</taxon>
        <taxon>Triticum</taxon>
    </lineage>
</organism>
<proteinExistence type="predicted"/>
<feature type="region of interest" description="Disordered" evidence="1">
    <location>
        <begin position="1"/>
        <end position="22"/>
    </location>
</feature>
<reference evidence="2" key="2">
    <citation type="submission" date="2018-03" db="EMBL/GenBank/DDBJ databases">
        <title>The Triticum urartu genome reveals the dynamic nature of wheat genome evolution.</title>
        <authorList>
            <person name="Ling H."/>
            <person name="Ma B."/>
            <person name="Shi X."/>
            <person name="Liu H."/>
            <person name="Dong L."/>
            <person name="Sun H."/>
            <person name="Cao Y."/>
            <person name="Gao Q."/>
            <person name="Zheng S."/>
            <person name="Li Y."/>
            <person name="Yu Y."/>
            <person name="Du H."/>
            <person name="Qi M."/>
            <person name="Li Y."/>
            <person name="Yu H."/>
            <person name="Cui Y."/>
            <person name="Wang N."/>
            <person name="Chen C."/>
            <person name="Wu H."/>
            <person name="Zhao Y."/>
            <person name="Zhang J."/>
            <person name="Li Y."/>
            <person name="Zhou W."/>
            <person name="Zhang B."/>
            <person name="Hu W."/>
            <person name="Eijk M."/>
            <person name="Tang J."/>
            <person name="Witsenboer H."/>
            <person name="Zhao S."/>
            <person name="Li Z."/>
            <person name="Zhang A."/>
            <person name="Wang D."/>
            <person name="Liang C."/>
        </authorList>
    </citation>
    <scope>NUCLEOTIDE SEQUENCE [LARGE SCALE GENOMIC DNA]</scope>
    <source>
        <strain evidence="2">cv. G1812</strain>
    </source>
</reference>
<reference evidence="2" key="3">
    <citation type="submission" date="2022-06" db="UniProtKB">
        <authorList>
            <consortium name="EnsemblPlants"/>
        </authorList>
    </citation>
    <scope>IDENTIFICATION</scope>
</reference>
<name>A0A8R7QJJ3_TRIUA</name>
<feature type="compositionally biased region" description="Basic and acidic residues" evidence="1">
    <location>
        <begin position="1"/>
        <end position="18"/>
    </location>
</feature>
<sequence length="90" mass="10063">MLIQQADHDGGQQSRDADSAGACGRRLAGTRLACGFSRHTRAMASWEPGWGEMRECACPSKLHGNATRFSRWAGSAWRLEEQEQQRTWKA</sequence>
<evidence type="ECO:0000256" key="1">
    <source>
        <dbReference type="SAM" id="MobiDB-lite"/>
    </source>
</evidence>
<dbReference type="Gramene" id="TuG1812G0500004622.01.T01">
    <property type="protein sequence ID" value="TuG1812G0500004622.01.T01"/>
    <property type="gene ID" value="TuG1812G0500004622.01"/>
</dbReference>
<evidence type="ECO:0000313" key="2">
    <source>
        <dbReference type="EnsemblPlants" id="TuG1812G0500004622.01.T01"/>
    </source>
</evidence>
<keyword evidence="3" id="KW-1185">Reference proteome</keyword>
<protein>
    <submittedName>
        <fullName evidence="2">Uncharacterized protein</fullName>
    </submittedName>
</protein>
<dbReference type="Proteomes" id="UP000015106">
    <property type="component" value="Chromosome 5"/>
</dbReference>
<accession>A0A8R7QJJ3</accession>
<dbReference type="AlphaFoldDB" id="A0A8R7QJJ3"/>
<reference evidence="3" key="1">
    <citation type="journal article" date="2013" name="Nature">
        <title>Draft genome of the wheat A-genome progenitor Triticum urartu.</title>
        <authorList>
            <person name="Ling H.Q."/>
            <person name="Zhao S."/>
            <person name="Liu D."/>
            <person name="Wang J."/>
            <person name="Sun H."/>
            <person name="Zhang C."/>
            <person name="Fan H."/>
            <person name="Li D."/>
            <person name="Dong L."/>
            <person name="Tao Y."/>
            <person name="Gao C."/>
            <person name="Wu H."/>
            <person name="Li Y."/>
            <person name="Cui Y."/>
            <person name="Guo X."/>
            <person name="Zheng S."/>
            <person name="Wang B."/>
            <person name="Yu K."/>
            <person name="Liang Q."/>
            <person name="Yang W."/>
            <person name="Lou X."/>
            <person name="Chen J."/>
            <person name="Feng M."/>
            <person name="Jian J."/>
            <person name="Zhang X."/>
            <person name="Luo G."/>
            <person name="Jiang Y."/>
            <person name="Liu J."/>
            <person name="Wang Z."/>
            <person name="Sha Y."/>
            <person name="Zhang B."/>
            <person name="Wu H."/>
            <person name="Tang D."/>
            <person name="Shen Q."/>
            <person name="Xue P."/>
            <person name="Zou S."/>
            <person name="Wang X."/>
            <person name="Liu X."/>
            <person name="Wang F."/>
            <person name="Yang Y."/>
            <person name="An X."/>
            <person name="Dong Z."/>
            <person name="Zhang K."/>
            <person name="Zhang X."/>
            <person name="Luo M.C."/>
            <person name="Dvorak J."/>
            <person name="Tong Y."/>
            <person name="Wang J."/>
            <person name="Yang H."/>
            <person name="Li Z."/>
            <person name="Wang D."/>
            <person name="Zhang A."/>
            <person name="Wang J."/>
        </authorList>
    </citation>
    <scope>NUCLEOTIDE SEQUENCE</scope>
    <source>
        <strain evidence="3">cv. G1812</strain>
    </source>
</reference>